<feature type="region of interest" description="Disordered" evidence="1">
    <location>
        <begin position="508"/>
        <end position="572"/>
    </location>
</feature>
<evidence type="ECO:0000313" key="2">
    <source>
        <dbReference type="EMBL" id="TEB21051.1"/>
    </source>
</evidence>
<keyword evidence="3" id="KW-1185">Reference proteome</keyword>
<reference evidence="2 3" key="1">
    <citation type="journal article" date="2019" name="Nat. Ecol. Evol.">
        <title>Megaphylogeny resolves global patterns of mushroom evolution.</title>
        <authorList>
            <person name="Varga T."/>
            <person name="Krizsan K."/>
            <person name="Foldi C."/>
            <person name="Dima B."/>
            <person name="Sanchez-Garcia M."/>
            <person name="Sanchez-Ramirez S."/>
            <person name="Szollosi G.J."/>
            <person name="Szarkandi J.G."/>
            <person name="Papp V."/>
            <person name="Albert L."/>
            <person name="Andreopoulos W."/>
            <person name="Angelini C."/>
            <person name="Antonin V."/>
            <person name="Barry K.W."/>
            <person name="Bougher N.L."/>
            <person name="Buchanan P."/>
            <person name="Buyck B."/>
            <person name="Bense V."/>
            <person name="Catcheside P."/>
            <person name="Chovatia M."/>
            <person name="Cooper J."/>
            <person name="Damon W."/>
            <person name="Desjardin D."/>
            <person name="Finy P."/>
            <person name="Geml J."/>
            <person name="Haridas S."/>
            <person name="Hughes K."/>
            <person name="Justo A."/>
            <person name="Karasinski D."/>
            <person name="Kautmanova I."/>
            <person name="Kiss B."/>
            <person name="Kocsube S."/>
            <person name="Kotiranta H."/>
            <person name="LaButti K.M."/>
            <person name="Lechner B.E."/>
            <person name="Liimatainen K."/>
            <person name="Lipzen A."/>
            <person name="Lukacs Z."/>
            <person name="Mihaltcheva S."/>
            <person name="Morgado L.N."/>
            <person name="Niskanen T."/>
            <person name="Noordeloos M.E."/>
            <person name="Ohm R.A."/>
            <person name="Ortiz-Santana B."/>
            <person name="Ovrebo C."/>
            <person name="Racz N."/>
            <person name="Riley R."/>
            <person name="Savchenko A."/>
            <person name="Shiryaev A."/>
            <person name="Soop K."/>
            <person name="Spirin V."/>
            <person name="Szebenyi C."/>
            <person name="Tomsovsky M."/>
            <person name="Tulloss R.E."/>
            <person name="Uehling J."/>
            <person name="Grigoriev I.V."/>
            <person name="Vagvolgyi C."/>
            <person name="Papp T."/>
            <person name="Martin F.M."/>
            <person name="Miettinen O."/>
            <person name="Hibbett D.S."/>
            <person name="Nagy L.G."/>
        </authorList>
    </citation>
    <scope>NUCLEOTIDE SEQUENCE [LARGE SCALE GENOMIC DNA]</scope>
    <source>
        <strain evidence="2 3">FP101781</strain>
    </source>
</reference>
<gene>
    <name evidence="2" type="ORF">FA13DRAFT_1800399</name>
</gene>
<name>A0A4Y7SH47_COPMI</name>
<dbReference type="EMBL" id="QPFP01000124">
    <property type="protein sequence ID" value="TEB21051.1"/>
    <property type="molecule type" value="Genomic_DNA"/>
</dbReference>
<comment type="caution">
    <text evidence="2">The sequence shown here is derived from an EMBL/GenBank/DDBJ whole genome shotgun (WGS) entry which is preliminary data.</text>
</comment>
<proteinExistence type="predicted"/>
<evidence type="ECO:0000313" key="3">
    <source>
        <dbReference type="Proteomes" id="UP000298030"/>
    </source>
</evidence>
<feature type="region of interest" description="Disordered" evidence="1">
    <location>
        <begin position="72"/>
        <end position="103"/>
    </location>
</feature>
<dbReference type="AlphaFoldDB" id="A0A4Y7SH47"/>
<evidence type="ECO:0000256" key="1">
    <source>
        <dbReference type="SAM" id="MobiDB-lite"/>
    </source>
</evidence>
<sequence>MLQRTGALHFAEMDPALGGYGYSQAFTQHSSSGFSSVSSSWGPPTTSPNYLASTQSSLSNFELSDTTWTHGMQSQRSDYPAAVQSAPHIESHHTRSARQSTSRVTEFSVPLHRIHELDVHAPPRGYVDDISRPRFPVSNAQRHQHTLISNFQEMTAFEAFHIQAIPSHIHAPASQRRIDIAPIERGVRTYPGPTRSVSMAHNTRADYAASITQGAWPMATPQFAGRGQAFEDVTMQQAQSQEFMDWITGMNEDSGTANLGIDMQGLPAHIRRHSEPVNIRQTSSFLRRDARSAHGIHGEAIPQGSDQATSTFNGSVSDSSDYFTMLANWDRNPDAMLGAENVGRNGFGMTARNGAAVNDLCSGPSKRATGTANPATLSGLDPIAAFELYSTLIPQTQTVTGTLSQDATTLPFLGPFGIPSYSPLRPDQLKRPILRWYSKTGAIHICSCERKFRHCRDLYRHVAERGGDHRIVASTPQAIWVCPLCVQFQRAEVRILLDHMEEEHGVDFTDALRDTDSDEDRTPIPTVDSCGLAGLGGRSSQEGAPSSIAPPEPPKPKRRKKKTAEEKAQEMAALPDRNVISAENLFYQYFNQVYKLWNPAEKSDDERRGDKRTMSVWSVVESAPQSLRQWNRAATKFAGMGNASEVVSQMVAGGSLPCPSSVKRFNRDTKWDSLPQFITFGPAIFV</sequence>
<accession>A0A4Y7SH47</accession>
<protein>
    <submittedName>
        <fullName evidence="2">Uncharacterized protein</fullName>
    </submittedName>
</protein>
<organism evidence="2 3">
    <name type="scientific">Coprinellus micaceus</name>
    <name type="common">Glistening ink-cap mushroom</name>
    <name type="synonym">Coprinus micaceus</name>
    <dbReference type="NCBI Taxonomy" id="71717"/>
    <lineage>
        <taxon>Eukaryota</taxon>
        <taxon>Fungi</taxon>
        <taxon>Dikarya</taxon>
        <taxon>Basidiomycota</taxon>
        <taxon>Agaricomycotina</taxon>
        <taxon>Agaricomycetes</taxon>
        <taxon>Agaricomycetidae</taxon>
        <taxon>Agaricales</taxon>
        <taxon>Agaricineae</taxon>
        <taxon>Psathyrellaceae</taxon>
        <taxon>Coprinellus</taxon>
    </lineage>
</organism>
<dbReference type="Proteomes" id="UP000298030">
    <property type="component" value="Unassembled WGS sequence"/>
</dbReference>